<dbReference type="PROSITE" id="PS50977">
    <property type="entry name" value="HTH_TETR_2"/>
    <property type="match status" value="1"/>
</dbReference>
<protein>
    <recommendedName>
        <fullName evidence="5">HTH tetR-type domain-containing protein</fullName>
    </recommendedName>
</protein>
<dbReference type="PROSITE" id="PS01081">
    <property type="entry name" value="HTH_TETR_1"/>
    <property type="match status" value="1"/>
</dbReference>
<keyword evidence="7" id="KW-1185">Reference proteome</keyword>
<dbReference type="Proteomes" id="UP000095401">
    <property type="component" value="Chromosome"/>
</dbReference>
<dbReference type="Gene3D" id="1.10.357.10">
    <property type="entry name" value="Tetracycline Repressor, domain 2"/>
    <property type="match status" value="1"/>
</dbReference>
<evidence type="ECO:0000256" key="4">
    <source>
        <dbReference type="PROSITE-ProRule" id="PRU00335"/>
    </source>
</evidence>
<keyword evidence="1" id="KW-0805">Transcription regulation</keyword>
<dbReference type="SUPFAM" id="SSF48498">
    <property type="entry name" value="Tetracyclin repressor-like, C-terminal domain"/>
    <property type="match status" value="1"/>
</dbReference>
<dbReference type="AlphaFoldDB" id="A0A1D8IQN8"/>
<dbReference type="PANTHER" id="PTHR47506:SF6">
    <property type="entry name" value="HTH-TYPE TRANSCRIPTIONAL REPRESSOR NEMR"/>
    <property type="match status" value="1"/>
</dbReference>
<dbReference type="Pfam" id="PF00440">
    <property type="entry name" value="TetR_N"/>
    <property type="match status" value="1"/>
</dbReference>
<dbReference type="InterPro" id="IPR009057">
    <property type="entry name" value="Homeodomain-like_sf"/>
</dbReference>
<evidence type="ECO:0000256" key="1">
    <source>
        <dbReference type="ARBA" id="ARBA00023015"/>
    </source>
</evidence>
<evidence type="ECO:0000313" key="7">
    <source>
        <dbReference type="Proteomes" id="UP000095401"/>
    </source>
</evidence>
<dbReference type="EMBL" id="CP017415">
    <property type="protein sequence ID" value="AOU98766.1"/>
    <property type="molecule type" value="Genomic_DNA"/>
</dbReference>
<dbReference type="KEGG" id="aprs:BI364_13030"/>
<keyword evidence="2 4" id="KW-0238">DNA-binding</keyword>
<evidence type="ECO:0000313" key="6">
    <source>
        <dbReference type="EMBL" id="AOU98766.1"/>
    </source>
</evidence>
<dbReference type="InterPro" id="IPR036271">
    <property type="entry name" value="Tet_transcr_reg_TetR-rel_C_sf"/>
</dbReference>
<keyword evidence="3" id="KW-0804">Transcription</keyword>
<gene>
    <name evidence="6" type="ORF">BI364_13030</name>
</gene>
<feature type="domain" description="HTH tetR-type" evidence="5">
    <location>
        <begin position="9"/>
        <end position="69"/>
    </location>
</feature>
<dbReference type="SUPFAM" id="SSF46689">
    <property type="entry name" value="Homeodomain-like"/>
    <property type="match status" value="1"/>
</dbReference>
<dbReference type="InterPro" id="IPR023772">
    <property type="entry name" value="DNA-bd_HTH_TetR-type_CS"/>
</dbReference>
<evidence type="ECO:0000256" key="3">
    <source>
        <dbReference type="ARBA" id="ARBA00023163"/>
    </source>
</evidence>
<evidence type="ECO:0000256" key="2">
    <source>
        <dbReference type="ARBA" id="ARBA00023125"/>
    </source>
</evidence>
<dbReference type="PANTHER" id="PTHR47506">
    <property type="entry name" value="TRANSCRIPTIONAL REGULATORY PROTEIN"/>
    <property type="match status" value="1"/>
</dbReference>
<feature type="DNA-binding region" description="H-T-H motif" evidence="4">
    <location>
        <begin position="32"/>
        <end position="51"/>
    </location>
</feature>
<dbReference type="InterPro" id="IPR001647">
    <property type="entry name" value="HTH_TetR"/>
</dbReference>
<evidence type="ECO:0000259" key="5">
    <source>
        <dbReference type="PROSITE" id="PS50977"/>
    </source>
</evidence>
<reference evidence="7" key="1">
    <citation type="submission" date="2016-09" db="EMBL/GenBank/DDBJ databases">
        <title>Acidihalobacter prosperus F5.</title>
        <authorList>
            <person name="Khaleque H.N."/>
            <person name="Ramsay J.P."/>
            <person name="Kaksonen A.H."/>
            <person name="Boxall N.J."/>
            <person name="Watkin E.L.J."/>
        </authorList>
    </citation>
    <scope>NUCLEOTIDE SEQUENCE [LARGE SCALE GENOMIC DNA]</scope>
    <source>
        <strain evidence="7">F5</strain>
    </source>
</reference>
<proteinExistence type="predicted"/>
<name>A0A1D8IQN8_9GAMM</name>
<accession>A0A1D8IQN8</accession>
<dbReference type="PRINTS" id="PR00455">
    <property type="entry name" value="HTHTETR"/>
</dbReference>
<sequence length="195" mass="22028">MGAMSPRNTHKRDLILAEGEALIYRRGFRRTTLADIAHAAKVALGNIYYYFKTKDELLEAISARRTEAFTERCREWEAHSSDPRLRLLAYLDLPGERIDELTAHGCPIGGLAQEFIKEDRERDGRIGHIVLAAQMDWVQNQFHALGRRRAHEDAAHLIGAIQGAILMAAALNDPALLKIELARLHDWLKTLPSND</sequence>
<dbReference type="GO" id="GO:0003677">
    <property type="term" value="F:DNA binding"/>
    <property type="evidence" value="ECO:0007669"/>
    <property type="project" value="UniProtKB-UniRule"/>
</dbReference>
<organism evidence="6 7">
    <name type="scientific">Acidihalobacter yilgarnensis</name>
    <dbReference type="NCBI Taxonomy" id="2819280"/>
    <lineage>
        <taxon>Bacteria</taxon>
        <taxon>Pseudomonadati</taxon>
        <taxon>Pseudomonadota</taxon>
        <taxon>Gammaproteobacteria</taxon>
        <taxon>Chromatiales</taxon>
        <taxon>Ectothiorhodospiraceae</taxon>
        <taxon>Acidihalobacter</taxon>
    </lineage>
</organism>